<protein>
    <submittedName>
        <fullName evidence="1">Uncharacterized protein</fullName>
    </submittedName>
</protein>
<evidence type="ECO:0000313" key="2">
    <source>
        <dbReference type="Proteomes" id="UP000784294"/>
    </source>
</evidence>
<dbReference type="EMBL" id="CAAALY010261444">
    <property type="protein sequence ID" value="VEL39498.1"/>
    <property type="molecule type" value="Genomic_DNA"/>
</dbReference>
<accession>A0A448XLI9</accession>
<gene>
    <name evidence="1" type="ORF">PXEA_LOCUS32938</name>
</gene>
<name>A0A448XLI9_9PLAT</name>
<sequence length="91" mass="10545">MEERERVVDLVGRQLASAETRWRQMVLDKEAEMARLQDMLEASRLSQHDSQPILEDLARLQAEVAELREFNAERRGITFQPVPDLPVSVDK</sequence>
<dbReference type="Proteomes" id="UP000784294">
    <property type="component" value="Unassembled WGS sequence"/>
</dbReference>
<organism evidence="1 2">
    <name type="scientific">Protopolystoma xenopodis</name>
    <dbReference type="NCBI Taxonomy" id="117903"/>
    <lineage>
        <taxon>Eukaryota</taxon>
        <taxon>Metazoa</taxon>
        <taxon>Spiralia</taxon>
        <taxon>Lophotrochozoa</taxon>
        <taxon>Platyhelminthes</taxon>
        <taxon>Monogenea</taxon>
        <taxon>Polyopisthocotylea</taxon>
        <taxon>Polystomatidea</taxon>
        <taxon>Polystomatidae</taxon>
        <taxon>Protopolystoma</taxon>
    </lineage>
</organism>
<keyword evidence="2" id="KW-1185">Reference proteome</keyword>
<evidence type="ECO:0000313" key="1">
    <source>
        <dbReference type="EMBL" id="VEL39498.1"/>
    </source>
</evidence>
<proteinExistence type="predicted"/>
<dbReference type="AlphaFoldDB" id="A0A448XLI9"/>
<comment type="caution">
    <text evidence="1">The sequence shown here is derived from an EMBL/GenBank/DDBJ whole genome shotgun (WGS) entry which is preliminary data.</text>
</comment>
<reference evidence="1" key="1">
    <citation type="submission" date="2018-11" db="EMBL/GenBank/DDBJ databases">
        <authorList>
            <consortium name="Pathogen Informatics"/>
        </authorList>
    </citation>
    <scope>NUCLEOTIDE SEQUENCE</scope>
</reference>